<organism evidence="3 4">
    <name type="scientific">Pseudoduganella lutea</name>
    <dbReference type="NCBI Taxonomy" id="321985"/>
    <lineage>
        <taxon>Bacteria</taxon>
        <taxon>Pseudomonadati</taxon>
        <taxon>Pseudomonadota</taxon>
        <taxon>Betaproteobacteria</taxon>
        <taxon>Burkholderiales</taxon>
        <taxon>Oxalobacteraceae</taxon>
        <taxon>Telluria group</taxon>
        <taxon>Pseudoduganella</taxon>
    </lineage>
</organism>
<dbReference type="OrthoDB" id="9151209at2"/>
<keyword evidence="2" id="KW-1133">Transmembrane helix</keyword>
<dbReference type="GO" id="GO:0015628">
    <property type="term" value="P:protein secretion by the type II secretion system"/>
    <property type="evidence" value="ECO:0007669"/>
    <property type="project" value="InterPro"/>
</dbReference>
<feature type="coiled-coil region" evidence="1">
    <location>
        <begin position="46"/>
        <end position="73"/>
    </location>
</feature>
<dbReference type="KEGG" id="plue:EWM63_29875"/>
<evidence type="ECO:0000256" key="2">
    <source>
        <dbReference type="SAM" id="Phobius"/>
    </source>
</evidence>
<dbReference type="RefSeq" id="WP_130189766.1">
    <property type="nucleotide sequence ID" value="NZ_CP035913.1"/>
</dbReference>
<keyword evidence="2" id="KW-0472">Membrane</keyword>
<sequence>MKQQWLKLAARMDALALRERLMVFLAAVALLAYASWLLLAPIAARQERLRAELAAQQAEMQAMEAELAAKLRAHQTDPNAAALTRLAALRTDRDRLRSDLQSLRTGLVSSEEMVPTLQRLVAANRNLKLVSLRSLPVSGLSEAVRPTPAVEPVAPGTALAPSPAPARPAGAPREVLYRHGVELVLQGSYLHMIDYMDAVHALPTQLLWGRVELAALAYPQAQLTLTLYTLSLDERWMTL</sequence>
<keyword evidence="4" id="KW-1185">Reference proteome</keyword>
<dbReference type="InterPro" id="IPR007690">
    <property type="entry name" value="T2SS_GspM"/>
</dbReference>
<dbReference type="AlphaFoldDB" id="A0A4P6L4Y0"/>
<evidence type="ECO:0008006" key="5">
    <source>
        <dbReference type="Google" id="ProtNLM"/>
    </source>
</evidence>
<dbReference type="GO" id="GO:0015627">
    <property type="term" value="C:type II protein secretion system complex"/>
    <property type="evidence" value="ECO:0007669"/>
    <property type="project" value="InterPro"/>
</dbReference>
<protein>
    <recommendedName>
        <fullName evidence="5">MSHA biogenesis protein MshJ</fullName>
    </recommendedName>
</protein>
<evidence type="ECO:0000256" key="1">
    <source>
        <dbReference type="SAM" id="Coils"/>
    </source>
</evidence>
<dbReference type="EMBL" id="CP035913">
    <property type="protein sequence ID" value="QBE66659.1"/>
    <property type="molecule type" value="Genomic_DNA"/>
</dbReference>
<dbReference type="Pfam" id="PF04612">
    <property type="entry name" value="T2SSM"/>
    <property type="match status" value="1"/>
</dbReference>
<keyword evidence="2" id="KW-0812">Transmembrane</keyword>
<evidence type="ECO:0000313" key="4">
    <source>
        <dbReference type="Proteomes" id="UP000290637"/>
    </source>
</evidence>
<dbReference type="Proteomes" id="UP000290637">
    <property type="component" value="Chromosome"/>
</dbReference>
<feature type="transmembrane region" description="Helical" evidence="2">
    <location>
        <begin position="21"/>
        <end position="44"/>
    </location>
</feature>
<gene>
    <name evidence="3" type="ORF">EWM63_29875</name>
</gene>
<accession>A0A4P6L4Y0</accession>
<keyword evidence="1" id="KW-0175">Coiled coil</keyword>
<reference evidence="3 4" key="1">
    <citation type="submission" date="2019-02" db="EMBL/GenBank/DDBJ databases">
        <title>Draft Genome Sequences of Six Type Strains of the Genus Massilia.</title>
        <authorList>
            <person name="Miess H."/>
            <person name="Frediansyhah A."/>
            <person name="Gross H."/>
        </authorList>
    </citation>
    <scope>NUCLEOTIDE SEQUENCE [LARGE SCALE GENOMIC DNA]</scope>
    <source>
        <strain evidence="3 4">DSM 17473</strain>
    </source>
</reference>
<name>A0A4P6L4Y0_9BURK</name>
<evidence type="ECO:0000313" key="3">
    <source>
        <dbReference type="EMBL" id="QBE66659.1"/>
    </source>
</evidence>
<proteinExistence type="predicted"/>